<dbReference type="RefSeq" id="XP_018834121.2">
    <property type="nucleotide sequence ID" value="XM_018978576.2"/>
</dbReference>
<dbReference type="OrthoDB" id="657942at2759"/>
<feature type="transmembrane region" description="Helical" evidence="1">
    <location>
        <begin position="243"/>
        <end position="262"/>
    </location>
</feature>
<name>A0A2I4FR44_JUGRE</name>
<dbReference type="PANTHER" id="PTHR37726:SF1">
    <property type="entry name" value="TRANSMEMBRANE PROTEIN"/>
    <property type="match status" value="1"/>
</dbReference>
<feature type="transmembrane region" description="Helical" evidence="1">
    <location>
        <begin position="183"/>
        <end position="201"/>
    </location>
</feature>
<organism evidence="2 3">
    <name type="scientific">Juglans regia</name>
    <name type="common">English walnut</name>
    <dbReference type="NCBI Taxonomy" id="51240"/>
    <lineage>
        <taxon>Eukaryota</taxon>
        <taxon>Viridiplantae</taxon>
        <taxon>Streptophyta</taxon>
        <taxon>Embryophyta</taxon>
        <taxon>Tracheophyta</taxon>
        <taxon>Spermatophyta</taxon>
        <taxon>Magnoliopsida</taxon>
        <taxon>eudicotyledons</taxon>
        <taxon>Gunneridae</taxon>
        <taxon>Pentapetalae</taxon>
        <taxon>rosids</taxon>
        <taxon>fabids</taxon>
        <taxon>Fagales</taxon>
        <taxon>Juglandaceae</taxon>
        <taxon>Juglans</taxon>
    </lineage>
</organism>
<feature type="transmembrane region" description="Helical" evidence="1">
    <location>
        <begin position="126"/>
        <end position="145"/>
    </location>
</feature>
<keyword evidence="1" id="KW-0472">Membrane</keyword>
<dbReference type="Proteomes" id="UP000235220">
    <property type="component" value="Chromosome 12"/>
</dbReference>
<accession>A0A2I4FR44</accession>
<feature type="transmembrane region" description="Helical" evidence="1">
    <location>
        <begin position="151"/>
        <end position="171"/>
    </location>
</feature>
<gene>
    <name evidence="3" type="primary">LOC109001329</name>
</gene>
<dbReference type="GeneID" id="109001329"/>
<dbReference type="KEGG" id="jre:109001329"/>
<feature type="transmembrane region" description="Helical" evidence="1">
    <location>
        <begin position="305"/>
        <end position="323"/>
    </location>
</feature>
<keyword evidence="1" id="KW-1133">Transmembrane helix</keyword>
<evidence type="ECO:0000313" key="2">
    <source>
        <dbReference type="Proteomes" id="UP000235220"/>
    </source>
</evidence>
<evidence type="ECO:0000313" key="3">
    <source>
        <dbReference type="RefSeq" id="XP_018834121.2"/>
    </source>
</evidence>
<feature type="transmembrane region" description="Helical" evidence="1">
    <location>
        <begin position="274"/>
        <end position="293"/>
    </location>
</feature>
<sequence length="339" mass="38205">MFLYLLDQCHRSHHKDIPSKRRNRQANTMIRQPLPPPHSAFQPEWAVSEDVRVKFFKCVRWQLEETMDPIDCPYHYFCDSNYPGNYPPAVDILVFLFTLASYLTTLVIMVMDISRRGQPSLGQSKRYLLPSGPVSLPVILLTLAKGHRIDAVFPLSSVGPAILQLVHISALTFDHGANKDLKYAFFEASTISGILHASLYLDSILLPYYTGFDALVTSTFSGECASCVCRNDVLIVGGLLVSYRGWSLTTFSVVGVLCLRMVCRLCGEKTANIILIRPWLESVAWILILMDSVHLVTNSPPERPTLRLAAFGGIFVLICLHVLKRACTLMIEWNTKWKE</sequence>
<keyword evidence="2" id="KW-1185">Reference proteome</keyword>
<reference evidence="3" key="1">
    <citation type="submission" date="2025-08" db="UniProtKB">
        <authorList>
            <consortium name="RefSeq"/>
        </authorList>
    </citation>
    <scope>IDENTIFICATION</scope>
    <source>
        <tissue evidence="3">Leaves</tissue>
    </source>
</reference>
<dbReference type="InParanoid" id="A0A2I4FR44"/>
<dbReference type="AlphaFoldDB" id="A0A2I4FR44"/>
<keyword evidence="1" id="KW-0812">Transmembrane</keyword>
<evidence type="ECO:0000256" key="1">
    <source>
        <dbReference type="SAM" id="Phobius"/>
    </source>
</evidence>
<protein>
    <submittedName>
        <fullName evidence="3">Uncharacterized protein LOC109001329</fullName>
    </submittedName>
</protein>
<dbReference type="PANTHER" id="PTHR37726">
    <property type="entry name" value="TRANSMEMBRANE PROTEIN"/>
    <property type="match status" value="1"/>
</dbReference>
<dbReference type="STRING" id="51240.A0A2I4FR44"/>
<proteinExistence type="predicted"/>
<feature type="transmembrane region" description="Helical" evidence="1">
    <location>
        <begin position="92"/>
        <end position="114"/>
    </location>
</feature>